<keyword evidence="12" id="KW-1185">Reference proteome</keyword>
<dbReference type="CDD" id="cd06261">
    <property type="entry name" value="TM_PBP2"/>
    <property type="match status" value="1"/>
</dbReference>
<keyword evidence="4" id="KW-0547">Nucleotide-binding</keyword>
<proteinExistence type="inferred from homology"/>
<keyword evidence="5" id="KW-0067">ATP-binding</keyword>
<evidence type="ECO:0000256" key="5">
    <source>
        <dbReference type="ARBA" id="ARBA00022840"/>
    </source>
</evidence>
<evidence type="ECO:0000256" key="3">
    <source>
        <dbReference type="ARBA" id="ARBA00022692"/>
    </source>
</evidence>
<dbReference type="PANTHER" id="PTHR43514:SF1">
    <property type="entry name" value="SULFATE_THIOSULFATE IMPORT ATP-BINDING PROTEIN CYSA"/>
    <property type="match status" value="1"/>
</dbReference>
<feature type="domain" description="ABC transporter" evidence="9">
    <location>
        <begin position="252"/>
        <end position="485"/>
    </location>
</feature>
<evidence type="ECO:0000313" key="11">
    <source>
        <dbReference type="EMBL" id="MBE9068153.1"/>
    </source>
</evidence>
<dbReference type="PANTHER" id="PTHR43514">
    <property type="entry name" value="ABC TRANSPORTER I FAMILY MEMBER 10"/>
    <property type="match status" value="1"/>
</dbReference>
<keyword evidence="2" id="KW-0500">Molybdenum</keyword>
<dbReference type="InterPro" id="IPR027417">
    <property type="entry name" value="P-loop_NTPase"/>
</dbReference>
<evidence type="ECO:0000259" key="9">
    <source>
        <dbReference type="PROSITE" id="PS50893"/>
    </source>
</evidence>
<dbReference type="Pfam" id="PF00528">
    <property type="entry name" value="BPD_transp_1"/>
    <property type="match status" value="1"/>
</dbReference>
<comment type="similarity">
    <text evidence="8">Belongs to the binding-protein-dependent transport system permease family.</text>
</comment>
<dbReference type="PROSITE" id="PS50928">
    <property type="entry name" value="ABC_TM1"/>
    <property type="match status" value="1"/>
</dbReference>
<protein>
    <submittedName>
        <fullName evidence="11">Molybdate ABC transporter permease subunit</fullName>
    </submittedName>
</protein>
<keyword evidence="6 8" id="KW-1133">Transmembrane helix</keyword>
<dbReference type="InterPro" id="IPR035906">
    <property type="entry name" value="MetI-like_sf"/>
</dbReference>
<dbReference type="GO" id="GO:0016887">
    <property type="term" value="F:ATP hydrolysis activity"/>
    <property type="evidence" value="ECO:0007669"/>
    <property type="project" value="InterPro"/>
</dbReference>
<dbReference type="InterPro" id="IPR050334">
    <property type="entry name" value="Molybdenum_import_ModC"/>
</dbReference>
<feature type="transmembrane region" description="Helical" evidence="8">
    <location>
        <begin position="12"/>
        <end position="33"/>
    </location>
</feature>
<dbReference type="InterPro" id="IPR003439">
    <property type="entry name" value="ABC_transporter-like_ATP-bd"/>
</dbReference>
<dbReference type="InterPro" id="IPR017871">
    <property type="entry name" value="ABC_transporter-like_CS"/>
</dbReference>
<keyword evidence="8" id="KW-0813">Transport</keyword>
<dbReference type="GO" id="GO:0005524">
    <property type="term" value="F:ATP binding"/>
    <property type="evidence" value="ECO:0007669"/>
    <property type="project" value="UniProtKB-KW"/>
</dbReference>
<dbReference type="SUPFAM" id="SSF161098">
    <property type="entry name" value="MetI-like"/>
    <property type="match status" value="1"/>
</dbReference>
<feature type="transmembrane region" description="Helical" evidence="8">
    <location>
        <begin position="130"/>
        <end position="152"/>
    </location>
</feature>
<reference evidence="11" key="1">
    <citation type="submission" date="2020-10" db="EMBL/GenBank/DDBJ databases">
        <authorList>
            <person name="Castelo-Branco R."/>
            <person name="Eusebio N."/>
            <person name="Adriana R."/>
            <person name="Vieira A."/>
            <person name="Brugerolle De Fraissinette N."/>
            <person name="Rezende De Castro R."/>
            <person name="Schneider M.P."/>
            <person name="Vasconcelos V."/>
            <person name="Leao P.N."/>
        </authorList>
    </citation>
    <scope>NUCLEOTIDE SEQUENCE</scope>
    <source>
        <strain evidence="11">LEGE 11479</strain>
    </source>
</reference>
<feature type="transmembrane region" description="Helical" evidence="8">
    <location>
        <begin position="158"/>
        <end position="183"/>
    </location>
</feature>
<gene>
    <name evidence="11" type="primary">modB</name>
    <name evidence="11" type="ORF">IQ260_15990</name>
</gene>
<dbReference type="NCBIfam" id="TIGR02141">
    <property type="entry name" value="modB_ABC"/>
    <property type="match status" value="1"/>
</dbReference>
<organism evidence="11 12">
    <name type="scientific">Leptolyngbya cf. ectocarpi LEGE 11479</name>
    <dbReference type="NCBI Taxonomy" id="1828722"/>
    <lineage>
        <taxon>Bacteria</taxon>
        <taxon>Bacillati</taxon>
        <taxon>Cyanobacteriota</taxon>
        <taxon>Cyanophyceae</taxon>
        <taxon>Leptolyngbyales</taxon>
        <taxon>Leptolyngbyaceae</taxon>
        <taxon>Leptolyngbya group</taxon>
        <taxon>Leptolyngbya</taxon>
    </lineage>
</organism>
<dbReference type="InterPro" id="IPR003593">
    <property type="entry name" value="AAA+_ATPase"/>
</dbReference>
<dbReference type="AlphaFoldDB" id="A0A929FAS2"/>
<dbReference type="Pfam" id="PF00005">
    <property type="entry name" value="ABC_tran"/>
    <property type="match status" value="1"/>
</dbReference>
<dbReference type="SMART" id="SM00382">
    <property type="entry name" value="AAA"/>
    <property type="match status" value="1"/>
</dbReference>
<feature type="transmembrane region" description="Helical" evidence="8">
    <location>
        <begin position="190"/>
        <end position="210"/>
    </location>
</feature>
<evidence type="ECO:0000256" key="4">
    <source>
        <dbReference type="ARBA" id="ARBA00022741"/>
    </source>
</evidence>
<evidence type="ECO:0000313" key="12">
    <source>
        <dbReference type="Proteomes" id="UP000615026"/>
    </source>
</evidence>
<dbReference type="GO" id="GO:0005886">
    <property type="term" value="C:plasma membrane"/>
    <property type="evidence" value="ECO:0007669"/>
    <property type="project" value="UniProtKB-SubCell"/>
</dbReference>
<dbReference type="Proteomes" id="UP000615026">
    <property type="component" value="Unassembled WGS sequence"/>
</dbReference>
<feature type="transmembrane region" description="Helical" evidence="8">
    <location>
        <begin position="45"/>
        <end position="66"/>
    </location>
</feature>
<dbReference type="EMBL" id="JADEXP010000144">
    <property type="protein sequence ID" value="MBE9068153.1"/>
    <property type="molecule type" value="Genomic_DNA"/>
</dbReference>
<dbReference type="InterPro" id="IPR000515">
    <property type="entry name" value="MetI-like"/>
</dbReference>
<dbReference type="GO" id="GO:0015098">
    <property type="term" value="F:molybdate ion transmembrane transporter activity"/>
    <property type="evidence" value="ECO:0007669"/>
    <property type="project" value="InterPro"/>
</dbReference>
<dbReference type="SUPFAM" id="SSF52540">
    <property type="entry name" value="P-loop containing nucleoside triphosphate hydrolases"/>
    <property type="match status" value="1"/>
</dbReference>
<evidence type="ECO:0000256" key="7">
    <source>
        <dbReference type="ARBA" id="ARBA00023136"/>
    </source>
</evidence>
<evidence type="ECO:0000256" key="8">
    <source>
        <dbReference type="RuleBase" id="RU363032"/>
    </source>
</evidence>
<dbReference type="Gene3D" id="3.40.50.300">
    <property type="entry name" value="P-loop containing nucleotide triphosphate hydrolases"/>
    <property type="match status" value="1"/>
</dbReference>
<sequence length="611" mass="66881">MPTDFSPLWISLKTALVATVLAVFLGITAARWVMGRRTRGMIDGIFTLPLVLPPTVVGFLLLLLLGNHGPVGQLLNRAGISIIFTWIAAVMAATVVAFPLMYKTVLAAFEQVDPTLLSAARTLGATEWRLFWLILMPLAGPGILAGTVLSFARALGEFGATLMVGGSIPGITKTVPIAIFFAAEAGNMGVALAWVLMMVAISLGSIAIIARGSGTGHNALTKRGFNWIFFGTATFSLPIRDSRWPQKSAVNLVSPELQVDLESVLSGFHLDVAFQVGQRPLGILGASGAGKSMTLRCIAGLETPIQGQLVLNGRILFDAEKGVNVRSCDRNIGIVFQNYALFPHLTVAQNIAFGIKPRHRRVTLVASWLNMLELSGLENRYPRQLSGGQQQRVALARALAMEPEILLLDEPLSALDTYLRSHLETLLRQVLSHYDGITLFITHKLEEAYRLCPHLLVLANGQIAATGPREEIFRHPPSVDVARVTECKNFSSARRMTDQSVEALDWGCQLQVMTSPPAETAHIGIRAHHILFPGLTHLEVQTPNTFPGWLATVSETQHRVTLYIKLHSPPSDVYDYHLQAEVYRDQWSLLQQRPLPWPVQLAPESVIVMTH</sequence>
<dbReference type="PROSITE" id="PS00211">
    <property type="entry name" value="ABC_TRANSPORTER_1"/>
    <property type="match status" value="1"/>
</dbReference>
<accession>A0A929FAS2</accession>
<feature type="transmembrane region" description="Helical" evidence="8">
    <location>
        <begin position="78"/>
        <end position="102"/>
    </location>
</feature>
<dbReference type="PROSITE" id="PS50893">
    <property type="entry name" value="ABC_TRANSPORTER_2"/>
    <property type="match status" value="1"/>
</dbReference>
<comment type="subcellular location">
    <subcellularLocation>
        <location evidence="8">Cell membrane</location>
        <topology evidence="8">Multi-pass membrane protein</topology>
    </subcellularLocation>
    <subcellularLocation>
        <location evidence="1">Membrane</location>
        <topology evidence="1">Multi-pass membrane protein</topology>
    </subcellularLocation>
</comment>
<feature type="domain" description="ABC transmembrane type-1" evidence="10">
    <location>
        <begin position="8"/>
        <end position="207"/>
    </location>
</feature>
<keyword evidence="7 8" id="KW-0472">Membrane</keyword>
<dbReference type="Gene3D" id="1.10.3720.10">
    <property type="entry name" value="MetI-like"/>
    <property type="match status" value="1"/>
</dbReference>
<evidence type="ECO:0000256" key="6">
    <source>
        <dbReference type="ARBA" id="ARBA00022989"/>
    </source>
</evidence>
<dbReference type="InterPro" id="IPR011867">
    <property type="entry name" value="ModB_ABC"/>
</dbReference>
<evidence type="ECO:0000256" key="1">
    <source>
        <dbReference type="ARBA" id="ARBA00004141"/>
    </source>
</evidence>
<keyword evidence="3 8" id="KW-0812">Transmembrane</keyword>
<evidence type="ECO:0000256" key="2">
    <source>
        <dbReference type="ARBA" id="ARBA00022505"/>
    </source>
</evidence>
<comment type="caution">
    <text evidence="11">The sequence shown here is derived from an EMBL/GenBank/DDBJ whole genome shotgun (WGS) entry which is preliminary data.</text>
</comment>
<name>A0A929FAS2_LEPEC</name>
<evidence type="ECO:0000259" key="10">
    <source>
        <dbReference type="PROSITE" id="PS50928"/>
    </source>
</evidence>